<dbReference type="PROSITE" id="PS01125">
    <property type="entry name" value="ROK"/>
    <property type="match status" value="1"/>
</dbReference>
<protein>
    <recommendedName>
        <fullName evidence="2">N-acetyl-D-glucosamine kinase</fullName>
        <ecNumber evidence="1">2.7.1.59</ecNumber>
    </recommendedName>
    <alternativeName>
        <fullName evidence="10">GlcNAc kinase</fullName>
    </alternativeName>
</protein>
<reference evidence="14 15" key="1">
    <citation type="submission" date="2014-05" db="EMBL/GenBank/DDBJ databases">
        <title>ATOL: Assembling a taxonomically balanced genome-scale reconstruction of the evolutionary history of the Enterobacteriaceae.</title>
        <authorList>
            <person name="Plunkett G.III."/>
            <person name="Neeno-Eckwall E.C."/>
            <person name="Glasner J.D."/>
            <person name="Perna N.T."/>
        </authorList>
    </citation>
    <scope>NUCLEOTIDE SEQUENCE [LARGE SCALE GENOMIC DNA]</scope>
    <source>
        <strain evidence="14 15">ATCC 33301</strain>
    </source>
</reference>
<evidence type="ECO:0000256" key="12">
    <source>
        <dbReference type="ARBA" id="ARBA00038116"/>
    </source>
</evidence>
<evidence type="ECO:0000256" key="3">
    <source>
        <dbReference type="ARBA" id="ARBA00022679"/>
    </source>
</evidence>
<evidence type="ECO:0000256" key="8">
    <source>
        <dbReference type="ARBA" id="ARBA00022840"/>
    </source>
</evidence>
<evidence type="ECO:0000256" key="9">
    <source>
        <dbReference type="ARBA" id="ARBA00023277"/>
    </source>
</evidence>
<keyword evidence="3 14" id="KW-0808">Transferase</keyword>
<dbReference type="GO" id="GO:0046872">
    <property type="term" value="F:metal ion binding"/>
    <property type="evidence" value="ECO:0007669"/>
    <property type="project" value="UniProtKB-KW"/>
</dbReference>
<evidence type="ECO:0000256" key="7">
    <source>
        <dbReference type="ARBA" id="ARBA00022833"/>
    </source>
</evidence>
<keyword evidence="15" id="KW-1185">Reference proteome</keyword>
<dbReference type="GO" id="GO:0005524">
    <property type="term" value="F:ATP binding"/>
    <property type="evidence" value="ECO:0007669"/>
    <property type="project" value="UniProtKB-KW"/>
</dbReference>
<dbReference type="SUPFAM" id="SSF53067">
    <property type="entry name" value="Actin-like ATPase domain"/>
    <property type="match status" value="1"/>
</dbReference>
<dbReference type="PANTHER" id="PTHR18964">
    <property type="entry name" value="ROK (REPRESSOR, ORF, KINASE) FAMILY"/>
    <property type="match status" value="1"/>
</dbReference>
<dbReference type="EC" id="2.7.1.59" evidence="1"/>
<keyword evidence="9" id="KW-0119">Carbohydrate metabolism</keyword>
<keyword evidence="4" id="KW-0479">Metal-binding</keyword>
<dbReference type="RefSeq" id="WP_029991102.1">
    <property type="nucleotide sequence ID" value="NZ_ATMJ01000040.1"/>
</dbReference>
<dbReference type="GO" id="GO:0045127">
    <property type="term" value="F:N-acetylglucosamine kinase activity"/>
    <property type="evidence" value="ECO:0007669"/>
    <property type="project" value="UniProtKB-EC"/>
</dbReference>
<keyword evidence="8" id="KW-0067">ATP-binding</keyword>
<dbReference type="AlphaFoldDB" id="A0A085JEY9"/>
<comment type="caution">
    <text evidence="14">The sequence shown here is derived from an EMBL/GenBank/DDBJ whole genome shotgun (WGS) entry which is preliminary data.</text>
</comment>
<name>A0A085JEY9_9GAMM</name>
<evidence type="ECO:0000256" key="10">
    <source>
        <dbReference type="ARBA" id="ARBA00031123"/>
    </source>
</evidence>
<evidence type="ECO:0000256" key="6">
    <source>
        <dbReference type="ARBA" id="ARBA00022777"/>
    </source>
</evidence>
<evidence type="ECO:0000313" key="14">
    <source>
        <dbReference type="EMBL" id="KFD19035.1"/>
    </source>
</evidence>
<dbReference type="PANTHER" id="PTHR18964:SF162">
    <property type="entry name" value="N-ACETYL-D-GLUCOSAMINE KINASE"/>
    <property type="match status" value="1"/>
</dbReference>
<organism evidence="14 15">
    <name type="scientific">Tatumella ptyseos ATCC 33301</name>
    <dbReference type="NCBI Taxonomy" id="1005995"/>
    <lineage>
        <taxon>Bacteria</taxon>
        <taxon>Pseudomonadati</taxon>
        <taxon>Pseudomonadota</taxon>
        <taxon>Gammaproteobacteria</taxon>
        <taxon>Enterobacterales</taxon>
        <taxon>Erwiniaceae</taxon>
        <taxon>Tatumella</taxon>
    </lineage>
</organism>
<comment type="catalytic activity">
    <reaction evidence="13">
        <text>N-acetyl-D-glucosamine + ATP = N-acetyl-D-glucosamine 6-phosphate + ADP + H(+)</text>
        <dbReference type="Rhea" id="RHEA:17417"/>
        <dbReference type="ChEBI" id="CHEBI:15378"/>
        <dbReference type="ChEBI" id="CHEBI:30616"/>
        <dbReference type="ChEBI" id="CHEBI:57513"/>
        <dbReference type="ChEBI" id="CHEBI:456216"/>
        <dbReference type="ChEBI" id="CHEBI:506227"/>
        <dbReference type="EC" id="2.7.1.59"/>
    </reaction>
</comment>
<keyword evidence="7" id="KW-0862">Zinc</keyword>
<comment type="pathway">
    <text evidence="11">Cell wall biogenesis; peptidoglycan recycling.</text>
</comment>
<evidence type="ECO:0000256" key="13">
    <source>
        <dbReference type="ARBA" id="ARBA00049065"/>
    </source>
</evidence>
<gene>
    <name evidence="14" type="ORF">GTPT_2336</name>
</gene>
<evidence type="ECO:0000256" key="11">
    <source>
        <dbReference type="ARBA" id="ARBA00037880"/>
    </source>
</evidence>
<evidence type="ECO:0000256" key="5">
    <source>
        <dbReference type="ARBA" id="ARBA00022741"/>
    </source>
</evidence>
<dbReference type="Proteomes" id="UP000028602">
    <property type="component" value="Unassembled WGS sequence"/>
</dbReference>
<evidence type="ECO:0000256" key="2">
    <source>
        <dbReference type="ARBA" id="ARBA00014974"/>
    </source>
</evidence>
<keyword evidence="6 14" id="KW-0418">Kinase</keyword>
<accession>A0A085JEY9</accession>
<dbReference type="InterPro" id="IPR049874">
    <property type="entry name" value="ROK_cs"/>
</dbReference>
<proteinExistence type="inferred from homology"/>
<comment type="similarity">
    <text evidence="12">Belongs to the ROK (NagC/XylR) family. NagK subfamily.</text>
</comment>
<dbReference type="OrthoDB" id="9810372at2"/>
<evidence type="ECO:0000313" key="15">
    <source>
        <dbReference type="Proteomes" id="UP000028602"/>
    </source>
</evidence>
<dbReference type="eggNOG" id="COG1940">
    <property type="taxonomic scope" value="Bacteria"/>
</dbReference>
<dbReference type="Pfam" id="PF00480">
    <property type="entry name" value="ROK"/>
    <property type="match status" value="1"/>
</dbReference>
<keyword evidence="5" id="KW-0547">Nucleotide-binding</keyword>
<dbReference type="EMBL" id="JMPR01000035">
    <property type="protein sequence ID" value="KFD19035.1"/>
    <property type="molecule type" value="Genomic_DNA"/>
</dbReference>
<dbReference type="InterPro" id="IPR043129">
    <property type="entry name" value="ATPase_NBD"/>
</dbReference>
<evidence type="ECO:0000256" key="4">
    <source>
        <dbReference type="ARBA" id="ARBA00022723"/>
    </source>
</evidence>
<sequence length="309" mass="32619">MNKAVMCFDVGGSFIKSAVYHGDNSLTEMGKVPMPAEDWPAFCQALQQLLNAAAPQLADDSPVAVSAAGVVDPRTDTILAGNIPAFRGRTVARELSVFLQRQVVIANDADCFTLAEASADAGDSPSILLGIILGSGVGGGLVINQQIISGAGGLTGEWGHGPITRTEFDYQGQTLHLPRLRCGCGQYGCLDTLGGARGLERLYLHLLGRSADSRTIIEQWQNHSADALKVVTLWSQLVSEVLAVVVNTLGPDRIVAGGGLASVPELMSLLDEELRSRILRPCHGPLITRARYQQQGGLVGAGRLARGLT</sequence>
<dbReference type="Gene3D" id="3.30.420.40">
    <property type="match status" value="2"/>
</dbReference>
<dbReference type="InterPro" id="IPR000600">
    <property type="entry name" value="ROK"/>
</dbReference>
<evidence type="ECO:0000256" key="1">
    <source>
        <dbReference type="ARBA" id="ARBA00012122"/>
    </source>
</evidence>